<feature type="chain" id="PRO_5042921372" evidence="1">
    <location>
        <begin position="20"/>
        <end position="124"/>
    </location>
</feature>
<gene>
    <name evidence="2" type="ORF">KK083_13690</name>
</gene>
<evidence type="ECO:0000256" key="1">
    <source>
        <dbReference type="SAM" id="SignalP"/>
    </source>
</evidence>
<evidence type="ECO:0000313" key="2">
    <source>
        <dbReference type="EMBL" id="MBT1697940.1"/>
    </source>
</evidence>
<dbReference type="AlphaFoldDB" id="A0AAP2DKC6"/>
<evidence type="ECO:0000313" key="3">
    <source>
        <dbReference type="Proteomes" id="UP001319200"/>
    </source>
</evidence>
<feature type="signal peptide" evidence="1">
    <location>
        <begin position="1"/>
        <end position="19"/>
    </location>
</feature>
<sequence length="124" mass="13957">MFKKYLVCLLAVVSVMGCTDHTFEPQLSNTCSVQDPVEDLPWLRQTIEVYRQSPQKNWFIQQGTYKGQTVFAFNICCASCNYVIPVHNCSGERILENIYVQGNADPLVSDLVTIAQAEGFKCTP</sequence>
<dbReference type="RefSeq" id="WP_254163813.1">
    <property type="nucleotide sequence ID" value="NZ_JAHESF010000012.1"/>
</dbReference>
<dbReference type="Proteomes" id="UP001319200">
    <property type="component" value="Unassembled WGS sequence"/>
</dbReference>
<name>A0AAP2DKC6_9BACT</name>
<organism evidence="2 3">
    <name type="scientific">Chryseosolibacter histidini</name>
    <dbReference type="NCBI Taxonomy" id="2782349"/>
    <lineage>
        <taxon>Bacteria</taxon>
        <taxon>Pseudomonadati</taxon>
        <taxon>Bacteroidota</taxon>
        <taxon>Cytophagia</taxon>
        <taxon>Cytophagales</taxon>
        <taxon>Chryseotaleaceae</taxon>
        <taxon>Chryseosolibacter</taxon>
    </lineage>
</organism>
<dbReference type="EMBL" id="JAHESF010000012">
    <property type="protein sequence ID" value="MBT1697940.1"/>
    <property type="molecule type" value="Genomic_DNA"/>
</dbReference>
<dbReference type="PROSITE" id="PS51257">
    <property type="entry name" value="PROKAR_LIPOPROTEIN"/>
    <property type="match status" value="1"/>
</dbReference>
<reference evidence="2 3" key="1">
    <citation type="submission" date="2021-05" db="EMBL/GenBank/DDBJ databases">
        <title>A Polyphasic approach of four new species of the genus Ohtaekwangia: Ohtaekwangia histidinii sp. nov., Ohtaekwangia cretensis sp. nov., Ohtaekwangia indiensis sp. nov., Ohtaekwangia reichenbachii sp. nov. from diverse environment.</title>
        <authorList>
            <person name="Octaviana S."/>
        </authorList>
    </citation>
    <scope>NUCLEOTIDE SEQUENCE [LARGE SCALE GENOMIC DNA]</scope>
    <source>
        <strain evidence="2 3">PWU4</strain>
    </source>
</reference>
<protein>
    <submittedName>
        <fullName evidence="2">Uncharacterized protein</fullName>
    </submittedName>
</protein>
<proteinExistence type="predicted"/>
<keyword evidence="3" id="KW-1185">Reference proteome</keyword>
<accession>A0AAP2DKC6</accession>
<comment type="caution">
    <text evidence="2">The sequence shown here is derived from an EMBL/GenBank/DDBJ whole genome shotgun (WGS) entry which is preliminary data.</text>
</comment>
<keyword evidence="1" id="KW-0732">Signal</keyword>